<evidence type="ECO:0000256" key="4">
    <source>
        <dbReference type="ARBA" id="ARBA00022475"/>
    </source>
</evidence>
<evidence type="ECO:0000256" key="9">
    <source>
        <dbReference type="ARBA" id="ARBA00023065"/>
    </source>
</evidence>
<dbReference type="InterPro" id="IPR005821">
    <property type="entry name" value="Ion_trans_dom"/>
</dbReference>
<evidence type="ECO:0000256" key="15">
    <source>
        <dbReference type="SAM" id="Phobius"/>
    </source>
</evidence>
<organism evidence="18 19">
    <name type="scientific">Rotaria magnacalcarata</name>
    <dbReference type="NCBI Taxonomy" id="392030"/>
    <lineage>
        <taxon>Eukaryota</taxon>
        <taxon>Metazoa</taxon>
        <taxon>Spiralia</taxon>
        <taxon>Gnathifera</taxon>
        <taxon>Rotifera</taxon>
        <taxon>Eurotatoria</taxon>
        <taxon>Bdelloidea</taxon>
        <taxon>Philodinida</taxon>
        <taxon>Philodinidae</taxon>
        <taxon>Rotaria</taxon>
    </lineage>
</organism>
<comment type="subcellular location">
    <subcellularLocation>
        <location evidence="1">Cell membrane</location>
        <topology evidence="1">Multi-pass membrane protein</topology>
    </subcellularLocation>
</comment>
<evidence type="ECO:0000256" key="7">
    <source>
        <dbReference type="ARBA" id="ARBA00022989"/>
    </source>
</evidence>
<accession>A0A820D6H1</accession>
<evidence type="ECO:0000256" key="13">
    <source>
        <dbReference type="SAM" id="Coils"/>
    </source>
</evidence>
<keyword evidence="5 15" id="KW-0812">Transmembrane</keyword>
<feature type="coiled-coil region" evidence="13">
    <location>
        <begin position="264"/>
        <end position="302"/>
    </location>
</feature>
<dbReference type="PANTHER" id="PTHR46480">
    <property type="entry name" value="F20B24.22"/>
    <property type="match status" value="1"/>
</dbReference>
<keyword evidence="10 15" id="KW-0472">Membrane</keyword>
<dbReference type="Gene3D" id="1.20.120.350">
    <property type="entry name" value="Voltage-gated potassium channels. Chain C"/>
    <property type="match status" value="1"/>
</dbReference>
<proteinExistence type="predicted"/>
<evidence type="ECO:0000256" key="2">
    <source>
        <dbReference type="ARBA" id="ARBA00015897"/>
    </source>
</evidence>
<keyword evidence="3" id="KW-0813">Transport</keyword>
<evidence type="ECO:0000256" key="10">
    <source>
        <dbReference type="ARBA" id="ARBA00023136"/>
    </source>
</evidence>
<dbReference type="PANTHER" id="PTHR46480:SF1">
    <property type="entry name" value="VOLTAGE-GATED HYDROGEN CHANNEL 1"/>
    <property type="match status" value="1"/>
</dbReference>
<keyword evidence="11" id="KW-0407">Ion channel</keyword>
<dbReference type="Proteomes" id="UP000663856">
    <property type="component" value="Unassembled WGS sequence"/>
</dbReference>
<dbReference type="GO" id="GO:0005886">
    <property type="term" value="C:plasma membrane"/>
    <property type="evidence" value="ECO:0007669"/>
    <property type="project" value="UniProtKB-SubCell"/>
</dbReference>
<keyword evidence="6" id="KW-0851">Voltage-gated channel</keyword>
<keyword evidence="7 15" id="KW-1133">Transmembrane helix</keyword>
<evidence type="ECO:0000256" key="12">
    <source>
        <dbReference type="ARBA" id="ARBA00031989"/>
    </source>
</evidence>
<feature type="transmembrane region" description="Helical" evidence="15">
    <location>
        <begin position="172"/>
        <end position="193"/>
    </location>
</feature>
<sequence>MTPQISISTPCSPDIAQNTHEQKTTHGNSFTSQLSPVSRSNQVIIIKTEKDHVNSTSSRGEIRLNTMIHDIDDMATENEQDPDGQDIPTSKFFQRIQQSRRSLRELLDKAAFHYVIIALIIVDLVLVFVDLVLAQLSAACLTEDEMVFYNTTKQRGNCLMEPSSSTEAGEQFLYYSSLVILCVFVLEIFVSFYGFGWRRYLKPLFFIDACIVLASFVMEVYFRFGNISSSGQSAGGIVLLRLWKIVRAIHAIAHSISLRNGLIIEKVHEALELLKEEKQEANKKLENEKLKIEYLRDLLETNGIVVTHEQLDKCVEKIDEQLHITMSF</sequence>
<feature type="transmembrane region" description="Helical" evidence="15">
    <location>
        <begin position="205"/>
        <end position="224"/>
    </location>
</feature>
<comment type="caution">
    <text evidence="18">The sequence shown here is derived from an EMBL/GenBank/DDBJ whole genome shotgun (WGS) entry which is preliminary data.</text>
</comment>
<dbReference type="Proteomes" id="UP000663866">
    <property type="component" value="Unassembled WGS sequence"/>
</dbReference>
<keyword evidence="8 13" id="KW-0175">Coiled coil</keyword>
<evidence type="ECO:0000256" key="5">
    <source>
        <dbReference type="ARBA" id="ARBA00022692"/>
    </source>
</evidence>
<dbReference type="EMBL" id="CAJOBG010007820">
    <property type="protein sequence ID" value="CAF4227486.1"/>
    <property type="molecule type" value="Genomic_DNA"/>
</dbReference>
<evidence type="ECO:0000256" key="1">
    <source>
        <dbReference type="ARBA" id="ARBA00004651"/>
    </source>
</evidence>
<name>A0A820D6H1_9BILA</name>
<gene>
    <name evidence="18" type="ORF">OVN521_LOCUS27788</name>
    <name evidence="17" type="ORF">WKI299_LOCUS8162</name>
</gene>
<keyword evidence="19" id="KW-1185">Reference proteome</keyword>
<keyword evidence="4" id="KW-1003">Cell membrane</keyword>
<feature type="region of interest" description="Disordered" evidence="14">
    <location>
        <begin position="1"/>
        <end position="36"/>
    </location>
</feature>
<dbReference type="InterPro" id="IPR031846">
    <property type="entry name" value="Hvcn1"/>
</dbReference>
<dbReference type="SUPFAM" id="SSF81324">
    <property type="entry name" value="Voltage-gated potassium channels"/>
    <property type="match status" value="1"/>
</dbReference>
<dbReference type="InterPro" id="IPR027359">
    <property type="entry name" value="Volt_channel_dom_sf"/>
</dbReference>
<evidence type="ECO:0000259" key="16">
    <source>
        <dbReference type="Pfam" id="PF00520"/>
    </source>
</evidence>
<evidence type="ECO:0000256" key="8">
    <source>
        <dbReference type="ARBA" id="ARBA00023054"/>
    </source>
</evidence>
<evidence type="ECO:0000313" key="18">
    <source>
        <dbReference type="EMBL" id="CAF4227486.1"/>
    </source>
</evidence>
<reference evidence="18" key="1">
    <citation type="submission" date="2021-02" db="EMBL/GenBank/DDBJ databases">
        <authorList>
            <person name="Nowell W R."/>
        </authorList>
    </citation>
    <scope>NUCLEOTIDE SEQUENCE</scope>
</reference>
<evidence type="ECO:0000313" key="17">
    <source>
        <dbReference type="EMBL" id="CAF2039880.1"/>
    </source>
</evidence>
<dbReference type="EMBL" id="CAJNRF010002570">
    <property type="protein sequence ID" value="CAF2039880.1"/>
    <property type="molecule type" value="Genomic_DNA"/>
</dbReference>
<feature type="transmembrane region" description="Helical" evidence="15">
    <location>
        <begin position="110"/>
        <end position="129"/>
    </location>
</feature>
<dbReference type="AlphaFoldDB" id="A0A820D6H1"/>
<evidence type="ECO:0000256" key="6">
    <source>
        <dbReference type="ARBA" id="ARBA00022882"/>
    </source>
</evidence>
<feature type="domain" description="Ion transport" evidence="16">
    <location>
        <begin position="111"/>
        <end position="260"/>
    </location>
</feature>
<dbReference type="GO" id="GO:0030171">
    <property type="term" value="F:voltage-gated proton channel activity"/>
    <property type="evidence" value="ECO:0007669"/>
    <property type="project" value="InterPro"/>
</dbReference>
<evidence type="ECO:0000256" key="3">
    <source>
        <dbReference type="ARBA" id="ARBA00022448"/>
    </source>
</evidence>
<dbReference type="GO" id="GO:0034702">
    <property type="term" value="C:monoatomic ion channel complex"/>
    <property type="evidence" value="ECO:0007669"/>
    <property type="project" value="UniProtKB-KW"/>
</dbReference>
<protein>
    <recommendedName>
        <fullName evidence="2">Voltage-gated hydrogen channel 1</fullName>
    </recommendedName>
    <alternativeName>
        <fullName evidence="12">Hydrogen voltage-gated channel 1</fullName>
    </alternativeName>
</protein>
<evidence type="ECO:0000256" key="14">
    <source>
        <dbReference type="SAM" id="MobiDB-lite"/>
    </source>
</evidence>
<evidence type="ECO:0000256" key="11">
    <source>
        <dbReference type="ARBA" id="ARBA00023303"/>
    </source>
</evidence>
<dbReference type="Pfam" id="PF00520">
    <property type="entry name" value="Ion_trans"/>
    <property type="match status" value="1"/>
</dbReference>
<keyword evidence="9" id="KW-0406">Ion transport</keyword>
<evidence type="ECO:0000313" key="19">
    <source>
        <dbReference type="Proteomes" id="UP000663866"/>
    </source>
</evidence>